<dbReference type="GO" id="GO:0016491">
    <property type="term" value="F:oxidoreductase activity"/>
    <property type="evidence" value="ECO:0007669"/>
    <property type="project" value="UniProtKB-KW"/>
</dbReference>
<feature type="domain" description="Plastocyanin-like" evidence="5">
    <location>
        <begin position="59"/>
        <end position="160"/>
    </location>
</feature>
<dbReference type="Pfam" id="PF07732">
    <property type="entry name" value="Cu-oxidase_3"/>
    <property type="match status" value="1"/>
</dbReference>
<evidence type="ECO:0000259" key="4">
    <source>
        <dbReference type="Pfam" id="PF07731"/>
    </source>
</evidence>
<dbReference type="PROSITE" id="PS00079">
    <property type="entry name" value="MULTICOPPER_OXIDASE1"/>
    <property type="match status" value="1"/>
</dbReference>
<dbReference type="Proteomes" id="UP000515561">
    <property type="component" value="Chromosome"/>
</dbReference>
<dbReference type="AlphaFoldDB" id="A0A6S6R384"/>
<dbReference type="CDD" id="cd04202">
    <property type="entry name" value="CuRO_D2_2dMcoN_like"/>
    <property type="match status" value="1"/>
</dbReference>
<dbReference type="InterPro" id="IPR033138">
    <property type="entry name" value="Cu_oxidase_CS"/>
</dbReference>
<evidence type="ECO:0000256" key="3">
    <source>
        <dbReference type="ARBA" id="ARBA00023008"/>
    </source>
</evidence>
<dbReference type="InterPro" id="IPR011706">
    <property type="entry name" value="Cu-oxidase_C"/>
</dbReference>
<dbReference type="InterPro" id="IPR045087">
    <property type="entry name" value="Cu-oxidase_fam"/>
</dbReference>
<dbReference type="GO" id="GO:0005507">
    <property type="term" value="F:copper ion binding"/>
    <property type="evidence" value="ECO:0007669"/>
    <property type="project" value="InterPro"/>
</dbReference>
<keyword evidence="1" id="KW-0479">Metal-binding</keyword>
<evidence type="ECO:0000313" key="6">
    <source>
        <dbReference type="EMBL" id="BCJ94527.1"/>
    </source>
</evidence>
<dbReference type="Gene3D" id="2.60.40.420">
    <property type="entry name" value="Cupredoxins - blue copper proteins"/>
    <property type="match status" value="1"/>
</dbReference>
<evidence type="ECO:0000256" key="1">
    <source>
        <dbReference type="ARBA" id="ARBA00022723"/>
    </source>
</evidence>
<evidence type="ECO:0000256" key="2">
    <source>
        <dbReference type="ARBA" id="ARBA00023002"/>
    </source>
</evidence>
<gene>
    <name evidence="6" type="ORF">acsn021_20960</name>
</gene>
<dbReference type="Pfam" id="PF07731">
    <property type="entry name" value="Cu-oxidase_2"/>
    <property type="match status" value="1"/>
</dbReference>
<reference evidence="6 7" key="1">
    <citation type="journal article" date="2016" name="Int. J. Syst. Evol. Microbiol.">
        <title>Descriptions of Anaerotaenia torta gen. nov., sp. nov. and Anaerocolumna cellulosilytica gen. nov., sp. nov. isolated from a methanogenic reactor of cattle waste.</title>
        <authorList>
            <person name="Uek A."/>
            <person name="Ohtaki Y."/>
            <person name="Kaku N."/>
            <person name="Ueki K."/>
        </authorList>
    </citation>
    <scope>NUCLEOTIDE SEQUENCE [LARGE SCALE GENOMIC DNA]</scope>
    <source>
        <strain evidence="6 7">SN021</strain>
    </source>
</reference>
<dbReference type="PANTHER" id="PTHR11709">
    <property type="entry name" value="MULTI-COPPER OXIDASE"/>
    <property type="match status" value="1"/>
</dbReference>
<dbReference type="KEGG" id="acel:acsn021_20960"/>
<dbReference type="InterPro" id="IPR011707">
    <property type="entry name" value="Cu-oxidase-like_N"/>
</dbReference>
<dbReference type="PANTHER" id="PTHR11709:SF394">
    <property type="entry name" value="FI03373P-RELATED"/>
    <property type="match status" value="1"/>
</dbReference>
<name>A0A6S6R384_9FIRM</name>
<dbReference type="InterPro" id="IPR008972">
    <property type="entry name" value="Cupredoxin"/>
</dbReference>
<dbReference type="RefSeq" id="WP_184089876.1">
    <property type="nucleotide sequence ID" value="NZ_AP023367.1"/>
</dbReference>
<organism evidence="6 7">
    <name type="scientific">Anaerocolumna cellulosilytica</name>
    <dbReference type="NCBI Taxonomy" id="433286"/>
    <lineage>
        <taxon>Bacteria</taxon>
        <taxon>Bacillati</taxon>
        <taxon>Bacillota</taxon>
        <taxon>Clostridia</taxon>
        <taxon>Lachnospirales</taxon>
        <taxon>Lachnospiraceae</taxon>
        <taxon>Anaerocolumna</taxon>
    </lineage>
</organism>
<proteinExistence type="predicted"/>
<evidence type="ECO:0000313" key="7">
    <source>
        <dbReference type="Proteomes" id="UP000515561"/>
    </source>
</evidence>
<accession>A0A6S6R384</accession>
<protein>
    <submittedName>
        <fullName evidence="6">Uncharacterized protein</fullName>
    </submittedName>
</protein>
<dbReference type="SUPFAM" id="SSF49503">
    <property type="entry name" value="Cupredoxins"/>
    <property type="match status" value="2"/>
</dbReference>
<keyword evidence="3" id="KW-0186">Copper</keyword>
<feature type="domain" description="Plastocyanin-like" evidence="4">
    <location>
        <begin position="197"/>
        <end position="288"/>
    </location>
</feature>
<keyword evidence="2" id="KW-0560">Oxidoreductase</keyword>
<keyword evidence="7" id="KW-1185">Reference proteome</keyword>
<sequence>MDNQFGYQIVHRADAAIWESRIIAPDMEIASYTKEYNLRHFHLIAQPVLHNILTDLTIDALGYNGVTPGPLIIIKQGEWIYLTLENRLDEPTGLSIHGLTIPNLLNNTFHMNQRFQPVKPGECYTYKFLCWQSGTYFYQSSQDFQVSMGMMGAFIVLPKDQDISDGIIPDQDYILLMQQWDIPQPQMGQIYPGVYKPDKFHRHPNYFTINGKCFPDTSPLYFRYGNKIRIRFVTKAGENQYMHFHGHNFMIANVNGFSRSDFMDDTIDLASGRRTDIDLIADNPGTWTLIGTKTFQQSNNGVAPGGFISKILYI</sequence>
<dbReference type="EMBL" id="AP023367">
    <property type="protein sequence ID" value="BCJ94527.1"/>
    <property type="molecule type" value="Genomic_DNA"/>
</dbReference>
<evidence type="ECO:0000259" key="5">
    <source>
        <dbReference type="Pfam" id="PF07732"/>
    </source>
</evidence>